<feature type="compositionally biased region" description="Polar residues" evidence="11">
    <location>
        <begin position="553"/>
        <end position="569"/>
    </location>
</feature>
<evidence type="ECO:0000256" key="3">
    <source>
        <dbReference type="ARBA" id="ARBA00022574"/>
    </source>
</evidence>
<keyword evidence="4" id="KW-0808">Transferase</keyword>
<dbReference type="PANTHER" id="PTHR24057:SF0">
    <property type="entry name" value="PROTEIN KINASE SHAGGY-RELATED"/>
    <property type="match status" value="1"/>
</dbReference>
<dbReference type="PROSITE" id="PS50082">
    <property type="entry name" value="WD_REPEATS_2"/>
    <property type="match status" value="5"/>
</dbReference>
<organism evidence="14 15">
    <name type="scientific">Sanghuangporus baumii</name>
    <name type="common">Phellinus baumii</name>
    <dbReference type="NCBI Taxonomy" id="108892"/>
    <lineage>
        <taxon>Eukaryota</taxon>
        <taxon>Fungi</taxon>
        <taxon>Dikarya</taxon>
        <taxon>Basidiomycota</taxon>
        <taxon>Agaricomycotina</taxon>
        <taxon>Agaricomycetes</taxon>
        <taxon>Hymenochaetales</taxon>
        <taxon>Hymenochaetaceae</taxon>
        <taxon>Sanghuangporus</taxon>
    </lineage>
</organism>
<dbReference type="FunFam" id="1.10.510.10:FF:000055">
    <property type="entry name" value="Glycogen synthase kinase-3 beta"/>
    <property type="match status" value="1"/>
</dbReference>
<dbReference type="GO" id="GO:0005737">
    <property type="term" value="C:cytoplasm"/>
    <property type="evidence" value="ECO:0007669"/>
    <property type="project" value="TreeGrafter"/>
</dbReference>
<dbReference type="SUPFAM" id="SSF50978">
    <property type="entry name" value="WD40 repeat-like"/>
    <property type="match status" value="1"/>
</dbReference>
<dbReference type="InterPro" id="IPR039192">
    <property type="entry name" value="STKc_GSK3"/>
</dbReference>
<feature type="repeat" description="WD" evidence="9">
    <location>
        <begin position="1146"/>
        <end position="1168"/>
    </location>
</feature>
<dbReference type="PANTHER" id="PTHR24057">
    <property type="entry name" value="GLYCOGEN SYNTHASE KINASE-3 ALPHA"/>
    <property type="match status" value="1"/>
</dbReference>
<dbReference type="SUPFAM" id="SSF56112">
    <property type="entry name" value="Protein kinase-like (PK-like)"/>
    <property type="match status" value="1"/>
</dbReference>
<gene>
    <name evidence="14" type="ORF">A7U60_g4865</name>
</gene>
<dbReference type="Gene3D" id="1.20.1280.50">
    <property type="match status" value="1"/>
</dbReference>
<dbReference type="PROSITE" id="PS50011">
    <property type="entry name" value="PROTEIN_KINASE_DOM"/>
    <property type="match status" value="1"/>
</dbReference>
<keyword evidence="7" id="KW-0418">Kinase</keyword>
<dbReference type="PROSITE" id="PS00678">
    <property type="entry name" value="WD_REPEATS_1"/>
    <property type="match status" value="4"/>
</dbReference>
<keyword evidence="2" id="KW-0723">Serine/threonine-protein kinase</keyword>
<dbReference type="InterPro" id="IPR015943">
    <property type="entry name" value="WD40/YVTN_repeat-like_dom_sf"/>
</dbReference>
<evidence type="ECO:0000256" key="9">
    <source>
        <dbReference type="PROSITE-ProRule" id="PRU00221"/>
    </source>
</evidence>
<dbReference type="AlphaFoldDB" id="A0A9Q5HXZ3"/>
<feature type="region of interest" description="Disordered" evidence="11">
    <location>
        <begin position="1043"/>
        <end position="1097"/>
    </location>
</feature>
<comment type="caution">
    <text evidence="14">The sequence shown here is derived from an EMBL/GenBank/DDBJ whole genome shotgun (WGS) entry which is preliminary data.</text>
</comment>
<keyword evidence="3 9" id="KW-0853">WD repeat</keyword>
<feature type="binding site" evidence="10">
    <location>
        <position position="138"/>
    </location>
    <ligand>
        <name>ATP</name>
        <dbReference type="ChEBI" id="CHEBI:30616"/>
    </ligand>
</feature>
<dbReference type="Gene3D" id="1.10.510.10">
    <property type="entry name" value="Transferase(Phosphotransferase) domain 1"/>
    <property type="match status" value="1"/>
</dbReference>
<evidence type="ECO:0000256" key="10">
    <source>
        <dbReference type="PROSITE-ProRule" id="PRU10141"/>
    </source>
</evidence>
<evidence type="ECO:0000259" key="12">
    <source>
        <dbReference type="PROSITE" id="PS50011"/>
    </source>
</evidence>
<dbReference type="Pfam" id="PF00400">
    <property type="entry name" value="WD40"/>
    <property type="match status" value="6"/>
</dbReference>
<dbReference type="SUPFAM" id="SSF81383">
    <property type="entry name" value="F-box domain"/>
    <property type="match status" value="1"/>
</dbReference>
<comment type="similarity">
    <text evidence="1">Belongs to the protein kinase superfamily. CMGC Ser/Thr protein kinase family. GSK-3 subfamily.</text>
</comment>
<dbReference type="Proteomes" id="UP000757232">
    <property type="component" value="Unassembled WGS sequence"/>
</dbReference>
<feature type="repeat" description="WD" evidence="9">
    <location>
        <begin position="916"/>
        <end position="955"/>
    </location>
</feature>
<dbReference type="CDD" id="cd22147">
    <property type="entry name" value="F-box_SpPof1-like"/>
    <property type="match status" value="1"/>
</dbReference>
<evidence type="ECO:0000256" key="4">
    <source>
        <dbReference type="ARBA" id="ARBA00022679"/>
    </source>
</evidence>
<dbReference type="InterPro" id="IPR011009">
    <property type="entry name" value="Kinase-like_dom_sf"/>
</dbReference>
<dbReference type="InterPro" id="IPR050591">
    <property type="entry name" value="GSK-3"/>
</dbReference>
<feature type="repeat" description="WD" evidence="9">
    <location>
        <begin position="829"/>
        <end position="875"/>
    </location>
</feature>
<keyword evidence="8 10" id="KW-0067">ATP-binding</keyword>
<evidence type="ECO:0000256" key="2">
    <source>
        <dbReference type="ARBA" id="ARBA00022527"/>
    </source>
</evidence>
<keyword evidence="6 10" id="KW-0547">Nucleotide-binding</keyword>
<dbReference type="InterPro" id="IPR019775">
    <property type="entry name" value="WD40_repeat_CS"/>
</dbReference>
<feature type="region of interest" description="Disordered" evidence="11">
    <location>
        <begin position="494"/>
        <end position="585"/>
    </location>
</feature>
<feature type="region of interest" description="Disordered" evidence="11">
    <location>
        <begin position="46"/>
        <end position="70"/>
    </location>
</feature>
<dbReference type="EMBL" id="LNZH02000185">
    <property type="protein sequence ID" value="OCB88078.1"/>
    <property type="molecule type" value="Genomic_DNA"/>
</dbReference>
<dbReference type="GO" id="GO:0004674">
    <property type="term" value="F:protein serine/threonine kinase activity"/>
    <property type="evidence" value="ECO:0007669"/>
    <property type="project" value="UniProtKB-KW"/>
</dbReference>
<dbReference type="InterPro" id="IPR001810">
    <property type="entry name" value="F-box_dom"/>
</dbReference>
<dbReference type="InterPro" id="IPR036322">
    <property type="entry name" value="WD40_repeat_dom_sf"/>
</dbReference>
<dbReference type="SMART" id="SM00256">
    <property type="entry name" value="FBOX"/>
    <property type="match status" value="1"/>
</dbReference>
<dbReference type="OrthoDB" id="5580488at2759"/>
<evidence type="ECO:0000256" key="6">
    <source>
        <dbReference type="ARBA" id="ARBA00022741"/>
    </source>
</evidence>
<dbReference type="PROSITE" id="PS50294">
    <property type="entry name" value="WD_REPEATS_REGION"/>
    <property type="match status" value="3"/>
</dbReference>
<evidence type="ECO:0000313" key="15">
    <source>
        <dbReference type="Proteomes" id="UP000757232"/>
    </source>
</evidence>
<feature type="region of interest" description="Disordered" evidence="11">
    <location>
        <begin position="1119"/>
        <end position="1146"/>
    </location>
</feature>
<evidence type="ECO:0000256" key="5">
    <source>
        <dbReference type="ARBA" id="ARBA00022737"/>
    </source>
</evidence>
<evidence type="ECO:0000259" key="13">
    <source>
        <dbReference type="PROSITE" id="PS50181"/>
    </source>
</evidence>
<dbReference type="InterPro" id="IPR008271">
    <property type="entry name" value="Ser/Thr_kinase_AS"/>
</dbReference>
<sequence length="1209" mass="133783">MLCTQCGRQAGAVLSQSVTCAATAAAAASAAASAASAASATLGPLRIRSESPTSLRPPTKPPSSSTMANHGPINGVKISAIDDPHKIVRVIASDGRTGDQKEVAYTNCKVIGNGSFGVVFQARLVGGARDGDDIAIKKVLQDKRFKVRFLLPVLLLYSYPFWLCNPASHPQRSLTPFGASTESRAPNYEAGGPPKCCGPQSILLLERREEYVPETVYRASRHYVKLKQSMPTLQIKLYMYQLLRSLAYIHSVGICHRDIKPQNLLLNPATGILKLCDFGSAKILVAGEPNVSYICSRYYRAPELIFGATNYTTNIDIWSTGCVMAELMLGQPLFPGESGIDQLVEIIKVLGTPSREQIKTMNPNYMEHKFPQIKPHPFHKVFRPRTAPEAIDLVAKLLEYTPEARLSAIEAMCHPFFDELKVEGMRMPNGKDFPRLFDFTREELSIRPDLMRQLVPPHSANYTRLAWSVADVGLMRRTLIAVVDQRAIMAATQPEVSEKTNYSCDTLPTPRHIHRASDSATHSRSPSPIPQPADEDPPISSFEIVTPEEVHSSGAQPADPTTTQPSEEASGTEKSDAPPQPPPRKLCVRHQRMADEGTNLKIQQALDDLPLEDRQVVSTIWTNFSSSPHSRRVVILEGILTMCCFSQLSMISEHLHTLIRLDPFSVLPREICLKVLQYLDAISLCRAAQVCKSWSKLADDDILWRGICEQHIGQKCHKCGWGLPMLERRRRIRCPRSPPPEGTSPSSVFKRDLENYPFNIHERPLKRMRSDASDSPISDTGSSGSTVVGVDIGHYSAPQTLTRPWKDVYCERLTIERNWRRGRCTVRTLKGHSDGVMCLQFSETLHHPSFPVLITGSYDRTARVWNLETGTEILCLRGHSRAVRALQFDEAKLITGSMDNTMRVWNWRTGNCIRVLEGHTEGVVCLHFDSNILASGSVDRTVKIWNFRTGRCFTLRGHRDWVNSVQIWDSNATSEGTSCQTPMFEHGPPQGDCSSLPTIDPGKMLFSGSDDGSIILWDLTSRSIVRTFTGHVGQVQSINLVYDNSPCDDDDEESQSRSVSFRDPRSTLPSGLPGFAPASVSIPSPPPPDHPGFGAPAFQSPIGFDPYAYRSSPVLPPSVQSYVHDSPSRQGSSSPPSSKRKQKPVLISGSLDNTIRVWDVETGKAMTTLFGHIEGVWAVACDKLRLVSASHDRTIKVFLSLPGPYRAVY</sequence>
<dbReference type="InterPro" id="IPR036047">
    <property type="entry name" value="F-box-like_dom_sf"/>
</dbReference>
<dbReference type="Gene3D" id="3.30.200.20">
    <property type="entry name" value="Phosphorylase Kinase, domain 1"/>
    <property type="match status" value="1"/>
</dbReference>
<dbReference type="SMART" id="SM00220">
    <property type="entry name" value="S_TKc"/>
    <property type="match status" value="1"/>
</dbReference>
<feature type="domain" description="Protein kinase" evidence="12">
    <location>
        <begin position="105"/>
        <end position="417"/>
    </location>
</feature>
<dbReference type="CDD" id="cd00200">
    <property type="entry name" value="WD40"/>
    <property type="match status" value="1"/>
</dbReference>
<dbReference type="GO" id="GO:0005524">
    <property type="term" value="F:ATP binding"/>
    <property type="evidence" value="ECO:0007669"/>
    <property type="project" value="UniProtKB-UniRule"/>
</dbReference>
<evidence type="ECO:0000256" key="11">
    <source>
        <dbReference type="SAM" id="MobiDB-lite"/>
    </source>
</evidence>
<feature type="compositionally biased region" description="Low complexity" evidence="11">
    <location>
        <begin position="1128"/>
        <end position="1137"/>
    </location>
</feature>
<evidence type="ECO:0000256" key="8">
    <source>
        <dbReference type="ARBA" id="ARBA00022840"/>
    </source>
</evidence>
<dbReference type="GO" id="GO:0030154">
    <property type="term" value="P:cell differentiation"/>
    <property type="evidence" value="ECO:0007669"/>
    <property type="project" value="TreeGrafter"/>
</dbReference>
<protein>
    <submittedName>
        <fullName evidence="14">WD40 repeat-like protein</fullName>
    </submittedName>
</protein>
<dbReference type="GO" id="GO:0004712">
    <property type="term" value="F:protein serine/threonine/tyrosine kinase activity"/>
    <property type="evidence" value="ECO:0007669"/>
    <property type="project" value="TreeGrafter"/>
</dbReference>
<dbReference type="SMART" id="SM00320">
    <property type="entry name" value="WD40"/>
    <property type="match status" value="6"/>
</dbReference>
<evidence type="ECO:0000313" key="14">
    <source>
        <dbReference type="EMBL" id="OCB88078.1"/>
    </source>
</evidence>
<dbReference type="Gene3D" id="2.130.10.10">
    <property type="entry name" value="YVTN repeat-like/Quinoprotein amine dehydrogenase"/>
    <property type="match status" value="2"/>
</dbReference>
<name>A0A9Q5HXZ3_SANBA</name>
<accession>A0A9Q5HXZ3</accession>
<reference evidence="14" key="1">
    <citation type="submission" date="2016-06" db="EMBL/GenBank/DDBJ databases">
        <title>Draft Genome sequence of the fungus Inonotus baumii.</title>
        <authorList>
            <person name="Zhu H."/>
            <person name="Lin W."/>
        </authorList>
    </citation>
    <scope>NUCLEOTIDE SEQUENCE</scope>
    <source>
        <strain evidence="14">821</strain>
    </source>
</reference>
<dbReference type="InterPro" id="IPR020472">
    <property type="entry name" value="WD40_PAC1"/>
</dbReference>
<evidence type="ECO:0000256" key="1">
    <source>
        <dbReference type="ARBA" id="ARBA00005527"/>
    </source>
</evidence>
<feature type="repeat" description="WD" evidence="9">
    <location>
        <begin position="1002"/>
        <end position="1027"/>
    </location>
</feature>
<keyword evidence="5" id="KW-0677">Repeat</keyword>
<feature type="domain" description="F-box" evidence="13">
    <location>
        <begin position="661"/>
        <end position="707"/>
    </location>
</feature>
<dbReference type="InterPro" id="IPR017441">
    <property type="entry name" value="Protein_kinase_ATP_BS"/>
</dbReference>
<dbReference type="CDD" id="cd14137">
    <property type="entry name" value="STKc_GSK3"/>
    <property type="match status" value="1"/>
</dbReference>
<feature type="repeat" description="WD" evidence="9">
    <location>
        <begin position="876"/>
        <end position="915"/>
    </location>
</feature>
<dbReference type="PRINTS" id="PR00320">
    <property type="entry name" value="GPROTEINBRPT"/>
</dbReference>
<dbReference type="PROSITE" id="PS50181">
    <property type="entry name" value="FBOX"/>
    <property type="match status" value="1"/>
</dbReference>
<dbReference type="InterPro" id="IPR000719">
    <property type="entry name" value="Prot_kinase_dom"/>
</dbReference>
<evidence type="ECO:0000256" key="7">
    <source>
        <dbReference type="ARBA" id="ARBA00022777"/>
    </source>
</evidence>
<dbReference type="GO" id="GO:0005634">
    <property type="term" value="C:nucleus"/>
    <property type="evidence" value="ECO:0007669"/>
    <property type="project" value="TreeGrafter"/>
</dbReference>
<dbReference type="Pfam" id="PF00069">
    <property type="entry name" value="Pkinase"/>
    <property type="match status" value="1"/>
</dbReference>
<dbReference type="InterPro" id="IPR001680">
    <property type="entry name" value="WD40_rpt"/>
</dbReference>
<dbReference type="Pfam" id="PF12937">
    <property type="entry name" value="F-box-like"/>
    <property type="match status" value="1"/>
</dbReference>
<keyword evidence="15" id="KW-1185">Reference proteome</keyword>
<dbReference type="GO" id="GO:0007165">
    <property type="term" value="P:signal transduction"/>
    <property type="evidence" value="ECO:0007669"/>
    <property type="project" value="TreeGrafter"/>
</dbReference>
<feature type="compositionally biased region" description="Polar residues" evidence="11">
    <location>
        <begin position="50"/>
        <end position="68"/>
    </location>
</feature>
<dbReference type="PROSITE" id="PS00108">
    <property type="entry name" value="PROTEIN_KINASE_ST"/>
    <property type="match status" value="1"/>
</dbReference>
<proteinExistence type="inferred from homology"/>
<dbReference type="PROSITE" id="PS00107">
    <property type="entry name" value="PROTEIN_KINASE_ATP"/>
    <property type="match status" value="1"/>
</dbReference>